<evidence type="ECO:0000313" key="2">
    <source>
        <dbReference type="EMBL" id="EOS02228.1"/>
    </source>
</evidence>
<protein>
    <recommendedName>
        <fullName evidence="4">Outer membrane protein beta-barrel domain-containing protein</fullName>
    </recommendedName>
</protein>
<dbReference type="PATRIC" id="fig|1235785.3.peg.1344"/>
<feature type="chain" id="PRO_5004473152" description="Outer membrane protein beta-barrel domain-containing protein" evidence="1">
    <location>
        <begin position="29"/>
        <end position="103"/>
    </location>
</feature>
<evidence type="ECO:0000313" key="3">
    <source>
        <dbReference type="Proteomes" id="UP000014207"/>
    </source>
</evidence>
<reference evidence="2 3" key="1">
    <citation type="submission" date="2013-04" db="EMBL/GenBank/DDBJ databases">
        <title>The Genome Sequence of Bacteroides thetaiotaomicron dnLKV9.</title>
        <authorList>
            <consortium name="The Broad Institute Genomics Platform"/>
            <consortium name="The Broad Institute Genome Sequencing Center for Infectious Disease"/>
            <person name="Earl A."/>
            <person name="Xavier R."/>
            <person name="Kuhn K."/>
            <person name="Stappenbeck T."/>
            <person name="Walker B."/>
            <person name="Young S."/>
            <person name="Zeng Q."/>
            <person name="Gargeya S."/>
            <person name="Fitzgerald M."/>
            <person name="Haas B."/>
            <person name="Abouelleil A."/>
            <person name="Allen A.W."/>
            <person name="Alvarado L."/>
            <person name="Arachchi H.M."/>
            <person name="Berlin A.M."/>
            <person name="Chapman S.B."/>
            <person name="Gainer-Dewar J."/>
            <person name="Goldberg J."/>
            <person name="Griggs A."/>
            <person name="Gujja S."/>
            <person name="Hansen M."/>
            <person name="Howarth C."/>
            <person name="Imamovic A."/>
            <person name="Ireland A."/>
            <person name="Larimer J."/>
            <person name="McCowan C."/>
            <person name="Murphy C."/>
            <person name="Pearson M."/>
            <person name="Poon T.W."/>
            <person name="Priest M."/>
            <person name="Roberts A."/>
            <person name="Saif S."/>
            <person name="Shea T."/>
            <person name="Sisk P."/>
            <person name="Sykes S."/>
            <person name="Wortman J."/>
            <person name="Nusbaum C."/>
            <person name="Birren B."/>
        </authorList>
    </citation>
    <scope>NUCLEOTIDE SEQUENCE [LARGE SCALE GENOMIC DNA]</scope>
    <source>
        <strain evidence="3">dnLKV9</strain>
    </source>
</reference>
<dbReference type="AlphaFoldDB" id="R9HDV7"/>
<sequence>MKTIKFIPKKKYILAFMISGLFYFSSYAQDISDRLHFNVDWQMNAPLNTNFADKISGWGMNLEGGYFLTPHWSLGAFLDFHTNHKYVPRQTITEGTASLTTDR</sequence>
<evidence type="ECO:0008006" key="4">
    <source>
        <dbReference type="Google" id="ProtNLM"/>
    </source>
</evidence>
<feature type="signal peptide" evidence="1">
    <location>
        <begin position="1"/>
        <end position="28"/>
    </location>
</feature>
<evidence type="ECO:0000256" key="1">
    <source>
        <dbReference type="SAM" id="SignalP"/>
    </source>
</evidence>
<dbReference type="EMBL" id="ASSM01000006">
    <property type="protein sequence ID" value="EOS02228.1"/>
    <property type="molecule type" value="Genomic_DNA"/>
</dbReference>
<gene>
    <name evidence="2" type="ORF">C799_01344</name>
</gene>
<organism evidence="2 3">
    <name type="scientific">Bacteroides thetaiotaomicron dnLKV9</name>
    <dbReference type="NCBI Taxonomy" id="1235785"/>
    <lineage>
        <taxon>Bacteria</taxon>
        <taxon>Pseudomonadati</taxon>
        <taxon>Bacteroidota</taxon>
        <taxon>Bacteroidia</taxon>
        <taxon>Bacteroidales</taxon>
        <taxon>Bacteroidaceae</taxon>
        <taxon>Bacteroides</taxon>
    </lineage>
</organism>
<dbReference type="HOGENOM" id="CLU_2258163_0_0_10"/>
<name>R9HDV7_BACT4</name>
<dbReference type="Proteomes" id="UP000014207">
    <property type="component" value="Unassembled WGS sequence"/>
</dbReference>
<accession>R9HDV7</accession>
<keyword evidence="1" id="KW-0732">Signal</keyword>
<comment type="caution">
    <text evidence="2">The sequence shown here is derived from an EMBL/GenBank/DDBJ whole genome shotgun (WGS) entry which is preliminary data.</text>
</comment>
<proteinExistence type="predicted"/>